<dbReference type="InterPro" id="IPR001574">
    <property type="entry name" value="Ribosome_inactivat_prot"/>
</dbReference>
<proteinExistence type="predicted"/>
<sequence length="233" mass="25636">MPTSVAVVIALSVLLGFLVIIEAWMNTLDFDFPEVRWQISRDSGAYLEMLDQLQNLAESSAKGSAMPNANIRTKARRTDESDIRNFADIVISSGNHSPTVHAIVRLSDFCVVRFFVRDTPHDFVLNLASDIPNKEDATEDNWFLGKEGYDDLAGIANQSLTAVDLSRFSLEESLRDLGVGGTDRTAQAGAMLRYMIAITAASRFRPIANRIAYGLDNGSNVFVTAQQVGLMRS</sequence>
<dbReference type="GO" id="GO:0030598">
    <property type="term" value="F:rRNA N-glycosylase activity"/>
    <property type="evidence" value="ECO:0007669"/>
    <property type="project" value="InterPro"/>
</dbReference>
<evidence type="ECO:0008006" key="3">
    <source>
        <dbReference type="Google" id="ProtNLM"/>
    </source>
</evidence>
<gene>
    <name evidence="1" type="ORF">IHE70_14050</name>
</gene>
<organism evidence="1 2">
    <name type="scientific">Streptomyces caniscabiei</name>
    <dbReference type="NCBI Taxonomy" id="2746961"/>
    <lineage>
        <taxon>Bacteria</taxon>
        <taxon>Bacillati</taxon>
        <taxon>Actinomycetota</taxon>
        <taxon>Actinomycetes</taxon>
        <taxon>Kitasatosporales</taxon>
        <taxon>Streptomycetaceae</taxon>
        <taxon>Streptomyces</taxon>
    </lineage>
</organism>
<dbReference type="EMBL" id="JACYXT010000004">
    <property type="protein sequence ID" value="MBD9724324.1"/>
    <property type="molecule type" value="Genomic_DNA"/>
</dbReference>
<dbReference type="Gene3D" id="3.40.420.10">
    <property type="entry name" value="Ricin (A subunit), domain 1"/>
    <property type="match status" value="1"/>
</dbReference>
<dbReference type="SUPFAM" id="SSF56371">
    <property type="entry name" value="Ribosome inactivating proteins (RIP)"/>
    <property type="match status" value="1"/>
</dbReference>
<dbReference type="GO" id="GO:0017148">
    <property type="term" value="P:negative regulation of translation"/>
    <property type="evidence" value="ECO:0007669"/>
    <property type="project" value="InterPro"/>
</dbReference>
<name>A0A927L2U5_9ACTN</name>
<comment type="caution">
    <text evidence="1">The sequence shown here is derived from an EMBL/GenBank/DDBJ whole genome shotgun (WGS) entry which is preliminary data.</text>
</comment>
<evidence type="ECO:0000313" key="2">
    <source>
        <dbReference type="Proteomes" id="UP000661025"/>
    </source>
</evidence>
<dbReference type="InterPro" id="IPR036041">
    <property type="entry name" value="Ribosome-inact_prot_sf"/>
</dbReference>
<dbReference type="AlphaFoldDB" id="A0A927L2U5"/>
<dbReference type="Proteomes" id="UP000661025">
    <property type="component" value="Unassembled WGS sequence"/>
</dbReference>
<reference evidence="1" key="1">
    <citation type="submission" date="2020-09" db="EMBL/GenBank/DDBJ databases">
        <title>Streptomyces canutascabiei sp. nov., which causes potato common scab and is distributed across the world.</title>
        <authorList>
            <person name="Nguyen H.P."/>
            <person name="Weisberg A.J."/>
            <person name="Chang J.H."/>
            <person name="Clarke C.R."/>
        </authorList>
    </citation>
    <scope>NUCLEOTIDE SEQUENCE</scope>
    <source>
        <strain evidence="1">ID-01-6.2a</strain>
    </source>
</reference>
<evidence type="ECO:0000313" key="1">
    <source>
        <dbReference type="EMBL" id="MBD9724324.1"/>
    </source>
</evidence>
<dbReference type="InterPro" id="IPR016138">
    <property type="entry name" value="Ribosome_inactivat_prot_sub1"/>
</dbReference>
<protein>
    <recommendedName>
        <fullName evidence="3">Ribosome inactivating protein</fullName>
    </recommendedName>
</protein>
<dbReference type="GeneID" id="79927944"/>
<dbReference type="RefSeq" id="WP_086804432.1">
    <property type="nucleotide sequence ID" value="NZ_CP119182.1"/>
</dbReference>
<accession>A0A927L2U5</accession>
<dbReference type="Pfam" id="PF00161">
    <property type="entry name" value="RIP"/>
    <property type="match status" value="1"/>
</dbReference>